<organism evidence="1 2">
    <name type="scientific">Klebsormidium nitens</name>
    <name type="common">Green alga</name>
    <name type="synonym">Ulothrix nitens</name>
    <dbReference type="NCBI Taxonomy" id="105231"/>
    <lineage>
        <taxon>Eukaryota</taxon>
        <taxon>Viridiplantae</taxon>
        <taxon>Streptophyta</taxon>
        <taxon>Klebsormidiophyceae</taxon>
        <taxon>Klebsormidiales</taxon>
        <taxon>Klebsormidiaceae</taxon>
        <taxon>Klebsormidium</taxon>
    </lineage>
</organism>
<reference evidence="1 2" key="1">
    <citation type="journal article" date="2014" name="Nat. Commun.">
        <title>Klebsormidium flaccidum genome reveals primary factors for plant terrestrial adaptation.</title>
        <authorList>
            <person name="Hori K."/>
            <person name="Maruyama F."/>
            <person name="Fujisawa T."/>
            <person name="Togashi T."/>
            <person name="Yamamoto N."/>
            <person name="Seo M."/>
            <person name="Sato S."/>
            <person name="Yamada T."/>
            <person name="Mori H."/>
            <person name="Tajima N."/>
            <person name="Moriyama T."/>
            <person name="Ikeuchi M."/>
            <person name="Watanabe M."/>
            <person name="Wada H."/>
            <person name="Kobayashi K."/>
            <person name="Saito M."/>
            <person name="Masuda T."/>
            <person name="Sasaki-Sekimoto Y."/>
            <person name="Mashiguchi K."/>
            <person name="Awai K."/>
            <person name="Shimojima M."/>
            <person name="Masuda S."/>
            <person name="Iwai M."/>
            <person name="Nobusawa T."/>
            <person name="Narise T."/>
            <person name="Kondo S."/>
            <person name="Saito H."/>
            <person name="Sato R."/>
            <person name="Murakawa M."/>
            <person name="Ihara Y."/>
            <person name="Oshima-Yamada Y."/>
            <person name="Ohtaka K."/>
            <person name="Satoh M."/>
            <person name="Sonobe K."/>
            <person name="Ishii M."/>
            <person name="Ohtani R."/>
            <person name="Kanamori-Sato M."/>
            <person name="Honoki R."/>
            <person name="Miyazaki D."/>
            <person name="Mochizuki H."/>
            <person name="Umetsu J."/>
            <person name="Higashi K."/>
            <person name="Shibata D."/>
            <person name="Kamiya Y."/>
            <person name="Sato N."/>
            <person name="Nakamura Y."/>
            <person name="Tabata S."/>
            <person name="Ida S."/>
            <person name="Kurokawa K."/>
            <person name="Ohta H."/>
        </authorList>
    </citation>
    <scope>NUCLEOTIDE SEQUENCE [LARGE SCALE GENOMIC DNA]</scope>
    <source>
        <strain evidence="1 2">NIES-2285</strain>
    </source>
</reference>
<gene>
    <name evidence="1" type="ORF">KFL_001670150</name>
</gene>
<feature type="non-terminal residue" evidence="1">
    <location>
        <position position="1"/>
    </location>
</feature>
<sequence length="134" mass="14336">STMRSAGGSAAGWPATAPVRAWYCASDDHVHSRKGSSREGARIEGELALGRAGQGVKCRAQTWCDAKRGSRHVDALRIQAEVQPRQEERHSRVSAEADDDVSGLVDVGEDGVLRRVVGGVNVQVGPGRSLRLCY</sequence>
<evidence type="ECO:0000313" key="2">
    <source>
        <dbReference type="Proteomes" id="UP000054558"/>
    </source>
</evidence>
<proteinExistence type="predicted"/>
<accession>A0A1Y1HZ24</accession>
<dbReference type="EMBL" id="DF237116">
    <property type="protein sequence ID" value="GAQ83904.1"/>
    <property type="molecule type" value="Genomic_DNA"/>
</dbReference>
<evidence type="ECO:0000313" key="1">
    <source>
        <dbReference type="EMBL" id="GAQ83904.1"/>
    </source>
</evidence>
<protein>
    <submittedName>
        <fullName evidence="1">Uncharacterized protein</fullName>
    </submittedName>
</protein>
<dbReference type="Proteomes" id="UP000054558">
    <property type="component" value="Unassembled WGS sequence"/>
</dbReference>
<keyword evidence="2" id="KW-1185">Reference proteome</keyword>
<name>A0A1Y1HZ24_KLENI</name>
<dbReference type="AlphaFoldDB" id="A0A1Y1HZ24"/>
<dbReference type="OMA" id="AWYCASD"/>